<dbReference type="Gene3D" id="3.30.9.90">
    <property type="match status" value="1"/>
</dbReference>
<sequence length="211" mass="22886">MTSSQDLLAQYGPRESMEYDVVIVGGGPAGLSAAIRLKQLATQQHREVSVCVLEKGSEVGAHILSGAVMDPRALSELIPDWKEQGAPLDTPVTEDRFLFLSADKAYKTPNWLLPTCFQNHGNFVISLSNVTRWLGQQAEALGVEIFPGFPAAEVLYHEDGSVKGVATGNMGINKEGEPGPEFQLGMELHAKYTFFAEGARGHLGKQLIAKY</sequence>
<keyword evidence="1" id="KW-0408">Iron</keyword>
<dbReference type="InterPro" id="IPR040156">
    <property type="entry name" value="ETF-QO"/>
</dbReference>
<name>A0ABU1P7D4_9BURK</name>
<dbReference type="PANTHER" id="PTHR10617:SF107">
    <property type="entry name" value="ELECTRON TRANSFER FLAVOPROTEIN-UBIQUINONE OXIDOREDUCTASE, MITOCHONDRIAL"/>
    <property type="match status" value="1"/>
</dbReference>
<proteinExistence type="predicted"/>
<dbReference type="Pfam" id="PF13450">
    <property type="entry name" value="NAD_binding_8"/>
    <property type="match status" value="1"/>
</dbReference>
<comment type="caution">
    <text evidence="2">The sequence shown here is derived from an EMBL/GenBank/DDBJ whole genome shotgun (WGS) entry which is preliminary data.</text>
</comment>
<keyword evidence="1" id="KW-0479">Metal-binding</keyword>
<organism evidence="2 3">
    <name type="scientific">Herbaspirillum frisingense</name>
    <dbReference type="NCBI Taxonomy" id="92645"/>
    <lineage>
        <taxon>Bacteria</taxon>
        <taxon>Pseudomonadati</taxon>
        <taxon>Pseudomonadota</taxon>
        <taxon>Betaproteobacteria</taxon>
        <taxon>Burkholderiales</taxon>
        <taxon>Oxalobacteraceae</taxon>
        <taxon>Herbaspirillum</taxon>
    </lineage>
</organism>
<protein>
    <recommendedName>
        <fullName evidence="1">Electron transfer flavoprotein-ubiquinone oxidoreductase</fullName>
        <shortName evidence="1">ETF-QO</shortName>
        <ecNumber evidence="1">1.5.5.1</ecNumber>
    </recommendedName>
</protein>
<keyword evidence="1" id="KW-0285">Flavoprotein</keyword>
<keyword evidence="1" id="KW-0274">FAD</keyword>
<dbReference type="PANTHER" id="PTHR10617">
    <property type="entry name" value="ELECTRON TRANSFER FLAVOPROTEIN-UBIQUINONE OXIDOREDUCTASE"/>
    <property type="match status" value="1"/>
</dbReference>
<comment type="cofactor">
    <cofactor evidence="1">
        <name>[4Fe-4S] cluster</name>
        <dbReference type="ChEBI" id="CHEBI:49883"/>
    </cofactor>
    <text evidence="1">Binds 1 [4Fe-4S] cluster.</text>
</comment>
<keyword evidence="1" id="KW-0830">Ubiquinone</keyword>
<dbReference type="EC" id="1.5.5.1" evidence="1"/>
<comment type="cofactor">
    <cofactor evidence="1">
        <name>FAD</name>
        <dbReference type="ChEBI" id="CHEBI:57692"/>
    </cofactor>
</comment>
<dbReference type="InterPro" id="IPR036188">
    <property type="entry name" value="FAD/NAD-bd_sf"/>
</dbReference>
<keyword evidence="3" id="KW-1185">Reference proteome</keyword>
<dbReference type="Proteomes" id="UP001260715">
    <property type="component" value="Unassembled WGS sequence"/>
</dbReference>
<keyword evidence="1" id="KW-0249">Electron transport</keyword>
<dbReference type="RefSeq" id="WP_310009534.1">
    <property type="nucleotide sequence ID" value="NZ_JAVDSJ010000001.1"/>
</dbReference>
<gene>
    <name evidence="2" type="ORF">J2W50_000001</name>
</gene>
<dbReference type="PRINTS" id="PR00420">
    <property type="entry name" value="RNGMNOXGNASE"/>
</dbReference>
<dbReference type="EMBL" id="JAVDSJ010000001">
    <property type="protein sequence ID" value="MDR6581826.1"/>
    <property type="molecule type" value="Genomic_DNA"/>
</dbReference>
<keyword evidence="1" id="KW-0813">Transport</keyword>
<keyword evidence="1" id="KW-0411">Iron-sulfur</keyword>
<comment type="catalytic activity">
    <reaction evidence="1">
        <text>a ubiquinone + reduced [electron-transfer flavoprotein] = a ubiquinol + oxidized [electron-transfer flavoprotein] + H(+)</text>
        <dbReference type="Rhea" id="RHEA:24052"/>
        <dbReference type="Rhea" id="RHEA-COMP:9565"/>
        <dbReference type="Rhea" id="RHEA-COMP:9566"/>
        <dbReference type="Rhea" id="RHEA-COMP:10685"/>
        <dbReference type="Rhea" id="RHEA-COMP:10686"/>
        <dbReference type="ChEBI" id="CHEBI:15378"/>
        <dbReference type="ChEBI" id="CHEBI:16389"/>
        <dbReference type="ChEBI" id="CHEBI:17976"/>
        <dbReference type="ChEBI" id="CHEBI:57692"/>
        <dbReference type="ChEBI" id="CHEBI:58307"/>
        <dbReference type="EC" id="1.5.5.1"/>
    </reaction>
</comment>
<evidence type="ECO:0000313" key="2">
    <source>
        <dbReference type="EMBL" id="MDR6581826.1"/>
    </source>
</evidence>
<reference evidence="2 3" key="1">
    <citation type="submission" date="2023-07" db="EMBL/GenBank/DDBJ databases">
        <title>Sorghum-associated microbial communities from plants grown in Nebraska, USA.</title>
        <authorList>
            <person name="Schachtman D."/>
        </authorList>
    </citation>
    <scope>NUCLEOTIDE SEQUENCE [LARGE SCALE GENOMIC DNA]</scope>
    <source>
        <strain evidence="2 3">596</strain>
    </source>
</reference>
<evidence type="ECO:0000313" key="3">
    <source>
        <dbReference type="Proteomes" id="UP001260715"/>
    </source>
</evidence>
<dbReference type="Gene3D" id="3.50.50.60">
    <property type="entry name" value="FAD/NAD(P)-binding domain"/>
    <property type="match status" value="1"/>
</dbReference>
<feature type="non-terminal residue" evidence="2">
    <location>
        <position position="211"/>
    </location>
</feature>
<evidence type="ECO:0000256" key="1">
    <source>
        <dbReference type="RuleBase" id="RU366068"/>
    </source>
</evidence>
<dbReference type="SUPFAM" id="SSF51905">
    <property type="entry name" value="FAD/NAD(P)-binding domain"/>
    <property type="match status" value="1"/>
</dbReference>
<keyword evidence="1" id="KW-0560">Oxidoreductase</keyword>
<accession>A0ABU1P7D4</accession>
<comment type="function">
    <text evidence="1">Accepts electrons from ETF and reduces ubiquinone.</text>
</comment>